<evidence type="ECO:0000256" key="1">
    <source>
        <dbReference type="ARBA" id="ARBA00008987"/>
    </source>
</evidence>
<keyword evidence="12" id="KW-1185">Reference proteome</keyword>
<feature type="active site" description="Nucleophile" evidence="8">
    <location>
        <position position="36"/>
    </location>
</feature>
<dbReference type="InterPro" id="IPR036249">
    <property type="entry name" value="Thioredoxin-like_sf"/>
</dbReference>
<feature type="disulfide bond" description="Redox-active" evidence="9">
    <location>
        <begin position="33"/>
        <end position="36"/>
    </location>
</feature>
<dbReference type="NCBIfam" id="TIGR01068">
    <property type="entry name" value="thioredoxin"/>
    <property type="match status" value="1"/>
</dbReference>
<dbReference type="GO" id="GO:0005829">
    <property type="term" value="C:cytosol"/>
    <property type="evidence" value="ECO:0007669"/>
    <property type="project" value="TreeGrafter"/>
</dbReference>
<sequence>MAGNVIEIGDAEFRREVLEAREPVLVDFTAPWCPPCRIIAPILDTLAAEYQGRMKFTKMDTDANLETAQQYGIRALPSLLVFKDGKVVKQLVGAMPRKRLEEELRPHL</sequence>
<keyword evidence="5 9" id="KW-0676">Redox-active center</keyword>
<comment type="caution">
    <text evidence="11">The sequence shown here is derived from an EMBL/GenBank/DDBJ whole genome shotgun (WGS) entry which is preliminary data.</text>
</comment>
<evidence type="ECO:0000256" key="8">
    <source>
        <dbReference type="PIRSR" id="PIRSR000077-1"/>
    </source>
</evidence>
<accession>A0A848M161</accession>
<dbReference type="PRINTS" id="PR00421">
    <property type="entry name" value="THIOREDOXIN"/>
</dbReference>
<dbReference type="EMBL" id="JABBJJ010000687">
    <property type="protein sequence ID" value="NMO23609.1"/>
    <property type="molecule type" value="Genomic_DNA"/>
</dbReference>
<dbReference type="Pfam" id="PF00085">
    <property type="entry name" value="Thioredoxin"/>
    <property type="match status" value="1"/>
</dbReference>
<evidence type="ECO:0000259" key="10">
    <source>
        <dbReference type="PROSITE" id="PS51352"/>
    </source>
</evidence>
<dbReference type="InterPro" id="IPR005746">
    <property type="entry name" value="Thioredoxin"/>
</dbReference>
<keyword evidence="2" id="KW-0813">Transport</keyword>
<feature type="site" description="Contributes to redox potential value" evidence="8">
    <location>
        <position position="35"/>
    </location>
</feature>
<dbReference type="PROSITE" id="PS00194">
    <property type="entry name" value="THIOREDOXIN_1"/>
    <property type="match status" value="1"/>
</dbReference>
<gene>
    <name evidence="11" type="primary">trxA</name>
    <name evidence="11" type="ORF">HG543_53490</name>
</gene>
<dbReference type="Gene3D" id="3.40.30.10">
    <property type="entry name" value="Glutaredoxin"/>
    <property type="match status" value="1"/>
</dbReference>
<reference evidence="11 12" key="1">
    <citation type="submission" date="2020-04" db="EMBL/GenBank/DDBJ databases">
        <title>Draft genome of Pyxidicoccus fallax type strain.</title>
        <authorList>
            <person name="Whitworth D.E."/>
        </authorList>
    </citation>
    <scope>NUCLEOTIDE SEQUENCE [LARGE SCALE GENOMIC DNA]</scope>
    <source>
        <strain evidence="11 12">DSM 14698</strain>
    </source>
</reference>
<evidence type="ECO:0000256" key="7">
    <source>
        <dbReference type="PIRNR" id="PIRNR000077"/>
    </source>
</evidence>
<comment type="similarity">
    <text evidence="1 7">Belongs to the thioredoxin family.</text>
</comment>
<dbReference type="RefSeq" id="WP_169352655.1">
    <property type="nucleotide sequence ID" value="NZ_JABBJJ010000687.1"/>
</dbReference>
<dbReference type="InterPro" id="IPR013766">
    <property type="entry name" value="Thioredoxin_domain"/>
</dbReference>
<evidence type="ECO:0000256" key="2">
    <source>
        <dbReference type="ARBA" id="ARBA00022448"/>
    </source>
</evidence>
<proteinExistence type="inferred from homology"/>
<evidence type="ECO:0000256" key="3">
    <source>
        <dbReference type="ARBA" id="ARBA00022982"/>
    </source>
</evidence>
<dbReference type="GO" id="GO:0015035">
    <property type="term" value="F:protein-disulfide reductase activity"/>
    <property type="evidence" value="ECO:0007669"/>
    <property type="project" value="UniProtKB-UniRule"/>
</dbReference>
<dbReference type="Proteomes" id="UP000518300">
    <property type="component" value="Unassembled WGS sequence"/>
</dbReference>
<dbReference type="InterPro" id="IPR017937">
    <property type="entry name" value="Thioredoxin_CS"/>
</dbReference>
<protein>
    <recommendedName>
        <fullName evidence="6 7">Thioredoxin</fullName>
    </recommendedName>
</protein>
<dbReference type="PIRSF" id="PIRSF000077">
    <property type="entry name" value="Thioredoxin"/>
    <property type="match status" value="1"/>
</dbReference>
<evidence type="ECO:0000256" key="4">
    <source>
        <dbReference type="ARBA" id="ARBA00023157"/>
    </source>
</evidence>
<name>A0A848M161_9BACT</name>
<feature type="site" description="Deprotonates C-terminal active site Cys" evidence="8">
    <location>
        <position position="27"/>
    </location>
</feature>
<dbReference type="PROSITE" id="PS51352">
    <property type="entry name" value="THIOREDOXIN_2"/>
    <property type="match status" value="1"/>
</dbReference>
<dbReference type="GO" id="GO:0045454">
    <property type="term" value="P:cell redox homeostasis"/>
    <property type="evidence" value="ECO:0007669"/>
    <property type="project" value="TreeGrafter"/>
</dbReference>
<feature type="site" description="Contributes to redox potential value" evidence="8">
    <location>
        <position position="34"/>
    </location>
</feature>
<dbReference type="PANTHER" id="PTHR45663">
    <property type="entry name" value="GEO12009P1"/>
    <property type="match status" value="1"/>
</dbReference>
<keyword evidence="4 9" id="KW-1015">Disulfide bond</keyword>
<keyword evidence="3" id="KW-0249">Electron transport</keyword>
<evidence type="ECO:0000256" key="9">
    <source>
        <dbReference type="PIRSR" id="PIRSR000077-4"/>
    </source>
</evidence>
<dbReference type="SUPFAM" id="SSF52833">
    <property type="entry name" value="Thioredoxin-like"/>
    <property type="match status" value="1"/>
</dbReference>
<dbReference type="CDD" id="cd02947">
    <property type="entry name" value="TRX_family"/>
    <property type="match status" value="1"/>
</dbReference>
<dbReference type="AlphaFoldDB" id="A0A848M161"/>
<dbReference type="PANTHER" id="PTHR45663:SF11">
    <property type="entry name" value="GEO12009P1"/>
    <property type="match status" value="1"/>
</dbReference>
<evidence type="ECO:0000256" key="6">
    <source>
        <dbReference type="NCBIfam" id="TIGR01068"/>
    </source>
</evidence>
<evidence type="ECO:0000313" key="12">
    <source>
        <dbReference type="Proteomes" id="UP000518300"/>
    </source>
</evidence>
<feature type="domain" description="Thioredoxin" evidence="10">
    <location>
        <begin position="1"/>
        <end position="108"/>
    </location>
</feature>
<dbReference type="FunFam" id="3.40.30.10:FF:000001">
    <property type="entry name" value="Thioredoxin"/>
    <property type="match status" value="1"/>
</dbReference>
<organism evidence="11 12">
    <name type="scientific">Pyxidicoccus fallax</name>
    <dbReference type="NCBI Taxonomy" id="394095"/>
    <lineage>
        <taxon>Bacteria</taxon>
        <taxon>Pseudomonadati</taxon>
        <taxon>Myxococcota</taxon>
        <taxon>Myxococcia</taxon>
        <taxon>Myxococcales</taxon>
        <taxon>Cystobacterineae</taxon>
        <taxon>Myxococcaceae</taxon>
        <taxon>Pyxidicoccus</taxon>
    </lineage>
</organism>
<evidence type="ECO:0000313" key="11">
    <source>
        <dbReference type="EMBL" id="NMO23609.1"/>
    </source>
</evidence>
<evidence type="ECO:0000256" key="5">
    <source>
        <dbReference type="ARBA" id="ARBA00023284"/>
    </source>
</evidence>
<feature type="active site" description="Nucleophile" evidence="8">
    <location>
        <position position="33"/>
    </location>
</feature>